<dbReference type="EMBL" id="NXNI01000001">
    <property type="protein sequence ID" value="PCR90254.1"/>
    <property type="molecule type" value="Genomic_DNA"/>
</dbReference>
<feature type="transmembrane region" description="Helical" evidence="11">
    <location>
        <begin position="47"/>
        <end position="65"/>
    </location>
</feature>
<keyword evidence="9 11" id="KW-0472">Membrane</keyword>
<dbReference type="InterPro" id="IPR001915">
    <property type="entry name" value="Peptidase_M48"/>
</dbReference>
<dbReference type="InterPro" id="IPR050083">
    <property type="entry name" value="HtpX_protease"/>
</dbReference>
<keyword evidence="5 10" id="KW-0378">Hydrolase</keyword>
<evidence type="ECO:0000256" key="11">
    <source>
        <dbReference type="SAM" id="Phobius"/>
    </source>
</evidence>
<dbReference type="PANTHER" id="PTHR43221">
    <property type="entry name" value="PROTEASE HTPX"/>
    <property type="match status" value="1"/>
</dbReference>
<reference evidence="13 14" key="1">
    <citation type="submission" date="2017-09" db="EMBL/GenBank/DDBJ databases">
        <title>Genome sequences of Natrinema ejinorence JCM 13890T.</title>
        <authorList>
            <person name="Roh S.W."/>
            <person name="Kim Y.B."/>
            <person name="Kim J.Y."/>
        </authorList>
    </citation>
    <scope>NUCLEOTIDE SEQUENCE [LARGE SCALE GENOMIC DNA]</scope>
    <source>
        <strain evidence="13 14">JCM 13890</strain>
    </source>
</reference>
<feature type="transmembrane region" description="Helical" evidence="11">
    <location>
        <begin position="12"/>
        <end position="35"/>
    </location>
</feature>
<comment type="similarity">
    <text evidence="10">Belongs to the peptidase M48 family.</text>
</comment>
<evidence type="ECO:0000256" key="1">
    <source>
        <dbReference type="ARBA" id="ARBA00022475"/>
    </source>
</evidence>
<keyword evidence="8 10" id="KW-0482">Metalloprotease</keyword>
<evidence type="ECO:0000256" key="7">
    <source>
        <dbReference type="ARBA" id="ARBA00022989"/>
    </source>
</evidence>
<dbReference type="GO" id="GO:0046872">
    <property type="term" value="F:metal ion binding"/>
    <property type="evidence" value="ECO:0007669"/>
    <property type="project" value="UniProtKB-KW"/>
</dbReference>
<evidence type="ECO:0000256" key="4">
    <source>
        <dbReference type="ARBA" id="ARBA00022723"/>
    </source>
</evidence>
<keyword evidence="6 10" id="KW-0862">Zinc</keyword>
<evidence type="ECO:0000256" key="2">
    <source>
        <dbReference type="ARBA" id="ARBA00022670"/>
    </source>
</evidence>
<gene>
    <name evidence="13" type="ORF">CP557_06675</name>
</gene>
<dbReference type="Pfam" id="PF01435">
    <property type="entry name" value="Peptidase_M48"/>
    <property type="match status" value="1"/>
</dbReference>
<sequence length="320" mass="35225">MRPPRAGSGTRLLMAVVGFVLLAWYLALAAVSYWALSVLRETAPGPVGTLALIVTVAVVVGVLSYRFGTSQLLSSVEAVELPRSHAPDFFRRLDRLESRMSVDSPTVLLARLPMPNAFALGTARSGTIVLDRSLFRLLSPDELEALVAHELAHLEGYDAFVQTLAYSVFRTVAGLAFLVLAPLLLPIAGIARAIAWARGEPESWSRTVFGRLLGTIEAGVVVCLLVVTLAVRAHSRRREYAADDRAVAVTGRPVALARALRRIQRAVEPSRQLLSPLYVHTEDEDAWTRLLSTHPSTDDRIERLLERTRTDHDRSREPVR</sequence>
<keyword evidence="7 11" id="KW-1133">Transmembrane helix</keyword>
<evidence type="ECO:0000256" key="10">
    <source>
        <dbReference type="RuleBase" id="RU003983"/>
    </source>
</evidence>
<evidence type="ECO:0000256" key="8">
    <source>
        <dbReference type="ARBA" id="ARBA00023049"/>
    </source>
</evidence>
<keyword evidence="1" id="KW-1003">Cell membrane</keyword>
<keyword evidence="3 11" id="KW-0812">Transmembrane</keyword>
<name>A0A2A5QTW6_9EURY</name>
<evidence type="ECO:0000313" key="13">
    <source>
        <dbReference type="EMBL" id="PCR90254.1"/>
    </source>
</evidence>
<feature type="domain" description="Peptidase M48" evidence="12">
    <location>
        <begin position="104"/>
        <end position="307"/>
    </location>
</feature>
<evidence type="ECO:0000256" key="5">
    <source>
        <dbReference type="ARBA" id="ARBA00022801"/>
    </source>
</evidence>
<feature type="transmembrane region" description="Helical" evidence="11">
    <location>
        <begin position="208"/>
        <end position="231"/>
    </location>
</feature>
<keyword evidence="4" id="KW-0479">Metal-binding</keyword>
<evidence type="ECO:0000256" key="3">
    <source>
        <dbReference type="ARBA" id="ARBA00022692"/>
    </source>
</evidence>
<keyword evidence="2 10" id="KW-0645">Protease</keyword>
<keyword evidence="14" id="KW-1185">Reference proteome</keyword>
<evidence type="ECO:0000313" key="14">
    <source>
        <dbReference type="Proteomes" id="UP000219689"/>
    </source>
</evidence>
<comment type="cofactor">
    <cofactor evidence="10">
        <name>Zn(2+)</name>
        <dbReference type="ChEBI" id="CHEBI:29105"/>
    </cofactor>
    <text evidence="10">Binds 1 zinc ion per subunit.</text>
</comment>
<evidence type="ECO:0000256" key="9">
    <source>
        <dbReference type="ARBA" id="ARBA00023136"/>
    </source>
</evidence>
<protein>
    <submittedName>
        <fullName evidence="13">Peptidase M48</fullName>
    </submittedName>
</protein>
<dbReference type="GO" id="GO:0006508">
    <property type="term" value="P:proteolysis"/>
    <property type="evidence" value="ECO:0007669"/>
    <property type="project" value="UniProtKB-KW"/>
</dbReference>
<dbReference type="Gene3D" id="3.30.2010.10">
    <property type="entry name" value="Metalloproteases ('zincins'), catalytic domain"/>
    <property type="match status" value="1"/>
</dbReference>
<proteinExistence type="inferred from homology"/>
<dbReference type="Proteomes" id="UP000219689">
    <property type="component" value="Unassembled WGS sequence"/>
</dbReference>
<evidence type="ECO:0000256" key="6">
    <source>
        <dbReference type="ARBA" id="ARBA00022833"/>
    </source>
</evidence>
<feature type="transmembrane region" description="Helical" evidence="11">
    <location>
        <begin position="172"/>
        <end position="196"/>
    </location>
</feature>
<organism evidence="13 14">
    <name type="scientific">Natrinema ejinorense</name>
    <dbReference type="NCBI Taxonomy" id="373386"/>
    <lineage>
        <taxon>Archaea</taxon>
        <taxon>Methanobacteriati</taxon>
        <taxon>Methanobacteriota</taxon>
        <taxon>Stenosarchaea group</taxon>
        <taxon>Halobacteria</taxon>
        <taxon>Halobacteriales</taxon>
        <taxon>Natrialbaceae</taxon>
        <taxon>Natrinema</taxon>
    </lineage>
</organism>
<dbReference type="GO" id="GO:0004222">
    <property type="term" value="F:metalloendopeptidase activity"/>
    <property type="evidence" value="ECO:0007669"/>
    <property type="project" value="InterPro"/>
</dbReference>
<evidence type="ECO:0000259" key="12">
    <source>
        <dbReference type="Pfam" id="PF01435"/>
    </source>
</evidence>
<comment type="caution">
    <text evidence="13">The sequence shown here is derived from an EMBL/GenBank/DDBJ whole genome shotgun (WGS) entry which is preliminary data.</text>
</comment>
<accession>A0A2A5QTW6</accession>
<dbReference type="PANTHER" id="PTHR43221:SF2">
    <property type="entry name" value="PROTEASE HTPX HOMOLOG"/>
    <property type="match status" value="1"/>
</dbReference>
<dbReference type="AlphaFoldDB" id="A0A2A5QTW6"/>